<reference evidence="3" key="1">
    <citation type="submission" date="2021-02" db="EMBL/GenBank/DDBJ databases">
        <authorList>
            <person name="Nowell W R."/>
        </authorList>
    </citation>
    <scope>NUCLEOTIDE SEQUENCE</scope>
</reference>
<keyword evidence="2" id="KW-1133">Transmembrane helix</keyword>
<comment type="caution">
    <text evidence="3">The sequence shown here is derived from an EMBL/GenBank/DDBJ whole genome shotgun (WGS) entry which is preliminary data.</text>
</comment>
<dbReference type="GO" id="GO:0005544">
    <property type="term" value="F:calcium-dependent phospholipid binding"/>
    <property type="evidence" value="ECO:0007669"/>
    <property type="project" value="TreeGrafter"/>
</dbReference>
<dbReference type="InterPro" id="IPR035892">
    <property type="entry name" value="C2_domain_sf"/>
</dbReference>
<evidence type="ECO:0000313" key="5">
    <source>
        <dbReference type="Proteomes" id="UP000663828"/>
    </source>
</evidence>
<name>A0A813R3P2_ADIRI</name>
<feature type="transmembrane region" description="Helical" evidence="2">
    <location>
        <begin position="31"/>
        <end position="52"/>
    </location>
</feature>
<evidence type="ECO:0000256" key="2">
    <source>
        <dbReference type="SAM" id="Phobius"/>
    </source>
</evidence>
<evidence type="ECO:0000313" key="3">
    <source>
        <dbReference type="EMBL" id="CAF0777067.1"/>
    </source>
</evidence>
<protein>
    <submittedName>
        <fullName evidence="3">Uncharacterized protein</fullName>
    </submittedName>
</protein>
<dbReference type="GO" id="GO:0005509">
    <property type="term" value="F:calcium ion binding"/>
    <property type="evidence" value="ECO:0007669"/>
    <property type="project" value="TreeGrafter"/>
</dbReference>
<dbReference type="SUPFAM" id="SSF49562">
    <property type="entry name" value="C2 domain (Calcium/lipid-binding domain, CaLB)"/>
    <property type="match status" value="1"/>
</dbReference>
<keyword evidence="5" id="KW-1185">Reference proteome</keyword>
<accession>A0A813R3P2</accession>
<dbReference type="EMBL" id="CAJNOR010002327">
    <property type="protein sequence ID" value="CAF1278624.1"/>
    <property type="molecule type" value="Genomic_DNA"/>
</dbReference>
<sequence length="445" mass="51832">MISSNVDNEDYVDQLSRVVPWHRAFTFYERTLIVVLVVTFLSFVGCILLYLIHWRSRLRRQYGSKTKFSNGPCMEKTLVFSELPSYESAVRTSNVIASNKPTKRQLSRSSRQSSYGTASESESVQTHHDGPLFTNGTQSSNGYLCPPFAKIHTELKFDPMKNVLMVHVINGENICAHPAFDEQAEYFIHVQLLNNKLLRKFYAIQSKHRSNLQLNTWKNQQEKTTRKLPRTPDDKLTYNEYLSFEFNKDIAKSSCLRFLLFCIDRSGAQDIMFESVIDVNSSLTEPLEKPIVFKDLPQITFGEIYLGISYLPTAERFTIKVGKLRYLFKTNQDEKIDARLMTTFFHQGHRFFHKKLSSPTFNGTSATNNSLHEINEIITQNIPQNDIQSIYVHFELVIHQLHMNKQSIISCGTFLFGEFTRYESVWQRMLEQPRQIHFGWYQFFG</sequence>
<evidence type="ECO:0000256" key="1">
    <source>
        <dbReference type="SAM" id="MobiDB-lite"/>
    </source>
</evidence>
<dbReference type="Proteomes" id="UP000663828">
    <property type="component" value="Unassembled WGS sequence"/>
</dbReference>
<dbReference type="Gene3D" id="2.60.40.150">
    <property type="entry name" value="C2 domain"/>
    <property type="match status" value="2"/>
</dbReference>
<dbReference type="EMBL" id="CAJNOJ010000009">
    <property type="protein sequence ID" value="CAF0777067.1"/>
    <property type="molecule type" value="Genomic_DNA"/>
</dbReference>
<feature type="region of interest" description="Disordered" evidence="1">
    <location>
        <begin position="99"/>
        <end position="132"/>
    </location>
</feature>
<dbReference type="AlphaFoldDB" id="A0A813R3P2"/>
<dbReference type="GO" id="GO:0005886">
    <property type="term" value="C:plasma membrane"/>
    <property type="evidence" value="ECO:0007669"/>
    <property type="project" value="TreeGrafter"/>
</dbReference>
<proteinExistence type="predicted"/>
<evidence type="ECO:0000313" key="4">
    <source>
        <dbReference type="EMBL" id="CAF1278624.1"/>
    </source>
</evidence>
<dbReference type="GO" id="GO:0017156">
    <property type="term" value="P:calcium-ion regulated exocytosis"/>
    <property type="evidence" value="ECO:0007669"/>
    <property type="project" value="TreeGrafter"/>
</dbReference>
<dbReference type="GO" id="GO:0030276">
    <property type="term" value="F:clathrin binding"/>
    <property type="evidence" value="ECO:0007669"/>
    <property type="project" value="TreeGrafter"/>
</dbReference>
<feature type="compositionally biased region" description="Polar residues" evidence="1">
    <location>
        <begin position="115"/>
        <end position="124"/>
    </location>
</feature>
<organism evidence="3 6">
    <name type="scientific">Adineta ricciae</name>
    <name type="common">Rotifer</name>
    <dbReference type="NCBI Taxonomy" id="249248"/>
    <lineage>
        <taxon>Eukaryota</taxon>
        <taxon>Metazoa</taxon>
        <taxon>Spiralia</taxon>
        <taxon>Gnathifera</taxon>
        <taxon>Rotifera</taxon>
        <taxon>Eurotatoria</taxon>
        <taxon>Bdelloidea</taxon>
        <taxon>Adinetida</taxon>
        <taxon>Adinetidae</taxon>
        <taxon>Adineta</taxon>
    </lineage>
</organism>
<dbReference type="PANTHER" id="PTHR10024">
    <property type="entry name" value="SYNAPTOTAGMIN"/>
    <property type="match status" value="1"/>
</dbReference>
<dbReference type="GO" id="GO:0001786">
    <property type="term" value="F:phosphatidylserine binding"/>
    <property type="evidence" value="ECO:0007669"/>
    <property type="project" value="TreeGrafter"/>
</dbReference>
<dbReference type="OrthoDB" id="67700at2759"/>
<gene>
    <name evidence="3" type="ORF">EDS130_LOCUS3636</name>
    <name evidence="4" type="ORF">XAT740_LOCUS27691</name>
</gene>
<evidence type="ECO:0000313" key="6">
    <source>
        <dbReference type="Proteomes" id="UP000663852"/>
    </source>
</evidence>
<keyword evidence="2" id="KW-0812">Transmembrane</keyword>
<dbReference type="Proteomes" id="UP000663852">
    <property type="component" value="Unassembled WGS sequence"/>
</dbReference>
<dbReference type="GO" id="GO:0000149">
    <property type="term" value="F:SNARE binding"/>
    <property type="evidence" value="ECO:0007669"/>
    <property type="project" value="TreeGrafter"/>
</dbReference>
<keyword evidence="2" id="KW-0472">Membrane</keyword>
<dbReference type="GO" id="GO:0070382">
    <property type="term" value="C:exocytic vesicle"/>
    <property type="evidence" value="ECO:0007669"/>
    <property type="project" value="TreeGrafter"/>
</dbReference>